<keyword evidence="2" id="KW-1185">Reference proteome</keyword>
<name>A0ABQ4N6E2_9BACL</name>
<proteinExistence type="predicted"/>
<gene>
    <name evidence="1" type="ORF">PACILC2_22850</name>
</gene>
<evidence type="ECO:0000313" key="2">
    <source>
        <dbReference type="Proteomes" id="UP000680304"/>
    </source>
</evidence>
<dbReference type="RefSeq" id="WP_213528793.1">
    <property type="nucleotide sequence ID" value="NZ_BOVJ01000068.1"/>
</dbReference>
<comment type="caution">
    <text evidence="1">The sequence shown here is derived from an EMBL/GenBank/DDBJ whole genome shotgun (WGS) entry which is preliminary data.</text>
</comment>
<sequence>MTVNISRLFNKPAAADSVIIGGKVVAVPKLTIEKWKALFSVIDSLPQLIVSVLAKRDSSDFVTTTVVAAGLALDEAVKIVAVLADLEPEWVEKNASLDELLEFIRLTAEKNDLQRVAKNFRAVLGRFATAPTDGNSGNNDE</sequence>
<reference evidence="1 2" key="1">
    <citation type="submission" date="2021-04" db="EMBL/GenBank/DDBJ databases">
        <title>Draft genome sequence of Paenibacillus cisolokensis, LC2-13A.</title>
        <authorList>
            <person name="Uke A."/>
            <person name="Chhe C."/>
            <person name="Baramee S."/>
            <person name="Kosugi A."/>
        </authorList>
    </citation>
    <scope>NUCLEOTIDE SEQUENCE [LARGE SCALE GENOMIC DNA]</scope>
    <source>
        <strain evidence="1 2">LC2-13A</strain>
    </source>
</reference>
<dbReference type="EMBL" id="BOVJ01000068">
    <property type="protein sequence ID" value="GIQ63717.1"/>
    <property type="molecule type" value="Genomic_DNA"/>
</dbReference>
<accession>A0ABQ4N6E2</accession>
<dbReference type="Proteomes" id="UP000680304">
    <property type="component" value="Unassembled WGS sequence"/>
</dbReference>
<organism evidence="1 2">
    <name type="scientific">Paenibacillus cisolokensis</name>
    <dbReference type="NCBI Taxonomy" id="1658519"/>
    <lineage>
        <taxon>Bacteria</taxon>
        <taxon>Bacillati</taxon>
        <taxon>Bacillota</taxon>
        <taxon>Bacilli</taxon>
        <taxon>Bacillales</taxon>
        <taxon>Paenibacillaceae</taxon>
        <taxon>Paenibacillus</taxon>
    </lineage>
</organism>
<evidence type="ECO:0000313" key="1">
    <source>
        <dbReference type="EMBL" id="GIQ63717.1"/>
    </source>
</evidence>
<evidence type="ECO:0008006" key="3">
    <source>
        <dbReference type="Google" id="ProtNLM"/>
    </source>
</evidence>
<protein>
    <recommendedName>
        <fullName evidence="3">Tail assembly chaperone</fullName>
    </recommendedName>
</protein>